<dbReference type="GO" id="GO:0000462">
    <property type="term" value="P:maturation of SSU-rRNA from tricistronic rRNA transcript (SSU-rRNA, 5.8S rRNA, LSU-rRNA)"/>
    <property type="evidence" value="ECO:0007669"/>
    <property type="project" value="TreeGrafter"/>
</dbReference>
<feature type="compositionally biased region" description="Basic and acidic residues" evidence="9">
    <location>
        <begin position="193"/>
        <end position="215"/>
    </location>
</feature>
<feature type="region of interest" description="Disordered" evidence="9">
    <location>
        <begin position="179"/>
        <end position="215"/>
    </location>
</feature>
<evidence type="ECO:0000256" key="4">
    <source>
        <dbReference type="ARBA" id="ARBA00018689"/>
    </source>
</evidence>
<dbReference type="GO" id="GO:0005730">
    <property type="term" value="C:nucleolus"/>
    <property type="evidence" value="ECO:0007669"/>
    <property type="project" value="UniProtKB-SubCell"/>
</dbReference>
<evidence type="ECO:0000256" key="7">
    <source>
        <dbReference type="ARBA" id="ARBA00023054"/>
    </source>
</evidence>
<evidence type="ECO:0000256" key="1">
    <source>
        <dbReference type="ARBA" id="ARBA00002773"/>
    </source>
</evidence>
<evidence type="ECO:0000256" key="8">
    <source>
        <dbReference type="ARBA" id="ARBA00023242"/>
    </source>
</evidence>
<keyword evidence="6" id="KW-0698">rRNA processing</keyword>
<feature type="compositionally biased region" description="Basic and acidic residues" evidence="9">
    <location>
        <begin position="279"/>
        <end position="319"/>
    </location>
</feature>
<evidence type="ECO:0000256" key="6">
    <source>
        <dbReference type="ARBA" id="ARBA00022552"/>
    </source>
</evidence>
<feature type="region of interest" description="Disordered" evidence="9">
    <location>
        <begin position="1"/>
        <end position="75"/>
    </location>
</feature>
<dbReference type="Proteomes" id="UP000243723">
    <property type="component" value="Unassembled WGS sequence"/>
</dbReference>
<name>A0A2P7YDP4_9PEZI</name>
<dbReference type="Pfam" id="PF10153">
    <property type="entry name" value="Efg1"/>
    <property type="match status" value="1"/>
</dbReference>
<comment type="function">
    <text evidence="1">Involved in rRNA processing.</text>
</comment>
<comment type="subcellular location">
    <subcellularLocation>
        <location evidence="2">Nucleus</location>
        <location evidence="2">Nucleolus</location>
    </subcellularLocation>
</comment>
<evidence type="ECO:0000256" key="2">
    <source>
        <dbReference type="ARBA" id="ARBA00004604"/>
    </source>
</evidence>
<comment type="caution">
    <text evidence="10">The sequence shown here is derived from an EMBL/GenBank/DDBJ whole genome shotgun (WGS) entry which is preliminary data.</text>
</comment>
<reference evidence="10 11" key="1">
    <citation type="submission" date="2017-05" db="EMBL/GenBank/DDBJ databases">
        <title>Draft genome sequence of Elsinoe australis.</title>
        <authorList>
            <person name="Cheng Q."/>
        </authorList>
    </citation>
    <scope>NUCLEOTIDE SEQUENCE [LARGE SCALE GENOMIC DNA]</scope>
    <source>
        <strain evidence="10 11">NL1</strain>
    </source>
</reference>
<sequence length="332" mass="38337">MGTKRPHTSSHDATTSSSAPKKRKFDPSSSSGGKKPQHKPAPKPNPINPLRSRIRNLKRLLAHDDAHDSRPSARGAHGFAQEVGQDGLHPSRAEAILHSKDELDIAAKHERRDEKRRKRLPMNVRVERERELRGLEERLEEAERKRKRGEMVGRWHMVRFFERRRGERRLRRGRRELRELEEGEESQGPGEEEGGRGVKGRKEKERRKRETEKRVHDAEVDLNYALYWPLERAYVSLWPRKGKGQEQGKGEEDAEEAKGDREMWKLVERCMAEGTLEDLREGRVEGCGVERPEKKVVSGKEAKSNGKTANGKERAKQEVQQDDEESDDGFFE</sequence>
<gene>
    <name evidence="10" type="ORF">B9Z65_8401</name>
</gene>
<feature type="compositionally biased region" description="Acidic residues" evidence="9">
    <location>
        <begin position="320"/>
        <end position="332"/>
    </location>
</feature>
<protein>
    <recommendedName>
        <fullName evidence="4">rRNA-processing protein EFG1</fullName>
    </recommendedName>
    <alternativeName>
        <fullName evidence="5">rRNA-processing protein efg1</fullName>
    </alternativeName>
</protein>
<evidence type="ECO:0000256" key="3">
    <source>
        <dbReference type="ARBA" id="ARBA00006916"/>
    </source>
</evidence>
<evidence type="ECO:0000313" key="11">
    <source>
        <dbReference type="Proteomes" id="UP000243723"/>
    </source>
</evidence>
<dbReference type="STRING" id="40998.A0A2P7YDP4"/>
<feature type="region of interest" description="Disordered" evidence="9">
    <location>
        <begin position="279"/>
        <end position="332"/>
    </location>
</feature>
<proteinExistence type="inferred from homology"/>
<feature type="compositionally biased region" description="Basic and acidic residues" evidence="9">
    <location>
        <begin position="61"/>
        <end position="71"/>
    </location>
</feature>
<dbReference type="GO" id="GO:0030688">
    <property type="term" value="C:preribosome, small subunit precursor"/>
    <property type="evidence" value="ECO:0007669"/>
    <property type="project" value="TreeGrafter"/>
</dbReference>
<dbReference type="InterPro" id="IPR019310">
    <property type="entry name" value="Efg1"/>
</dbReference>
<dbReference type="AlphaFoldDB" id="A0A2P7YDP4"/>
<organism evidence="10 11">
    <name type="scientific">Elsinoe australis</name>
    <dbReference type="NCBI Taxonomy" id="40998"/>
    <lineage>
        <taxon>Eukaryota</taxon>
        <taxon>Fungi</taxon>
        <taxon>Dikarya</taxon>
        <taxon>Ascomycota</taxon>
        <taxon>Pezizomycotina</taxon>
        <taxon>Dothideomycetes</taxon>
        <taxon>Dothideomycetidae</taxon>
        <taxon>Myriangiales</taxon>
        <taxon>Elsinoaceae</taxon>
        <taxon>Elsinoe</taxon>
    </lineage>
</organism>
<keyword evidence="8" id="KW-0539">Nucleus</keyword>
<dbReference type="PANTHER" id="PTHR33911:SF1">
    <property type="entry name" value="RRNA-PROCESSING PROTEIN EFG1"/>
    <property type="match status" value="1"/>
</dbReference>
<dbReference type="OrthoDB" id="47732at2759"/>
<feature type="compositionally biased region" description="Basic and acidic residues" evidence="9">
    <location>
        <begin position="243"/>
        <end position="262"/>
    </location>
</feature>
<comment type="similarity">
    <text evidence="3">Belongs to the EFG1 family.</text>
</comment>
<keyword evidence="11" id="KW-1185">Reference proteome</keyword>
<dbReference type="PANTHER" id="PTHR33911">
    <property type="entry name" value="RRNA-PROCESSING PROTEIN EFG1"/>
    <property type="match status" value="1"/>
</dbReference>
<keyword evidence="7" id="KW-0175">Coiled coil</keyword>
<evidence type="ECO:0000256" key="9">
    <source>
        <dbReference type="SAM" id="MobiDB-lite"/>
    </source>
</evidence>
<dbReference type="InterPro" id="IPR050786">
    <property type="entry name" value="EFG1_rRNA-proc"/>
</dbReference>
<evidence type="ECO:0000256" key="5">
    <source>
        <dbReference type="ARBA" id="ARBA00019827"/>
    </source>
</evidence>
<feature type="region of interest" description="Disordered" evidence="9">
    <location>
        <begin position="241"/>
        <end position="262"/>
    </location>
</feature>
<dbReference type="EMBL" id="NHZQ01000447">
    <property type="protein sequence ID" value="PSK34075.1"/>
    <property type="molecule type" value="Genomic_DNA"/>
</dbReference>
<evidence type="ECO:0000313" key="10">
    <source>
        <dbReference type="EMBL" id="PSK34075.1"/>
    </source>
</evidence>
<accession>A0A2P7YDP4</accession>